<keyword evidence="4" id="KW-0862">Zinc</keyword>
<feature type="region of interest" description="Disordered" evidence="5">
    <location>
        <begin position="1040"/>
        <end position="1131"/>
    </location>
</feature>
<sequence>MDSRLDTAVTVEQLPAPIPVVSDSHPADLTTTAPASINTTVQEVLPSPPATTLTEPLPADPPSAEPQQNQLQETTPVAPVSTDTTDTARTNETSVTAEAPQATETTETVEAPQAVEETEPVEASQTIETSETVEAPLITETAETVEPAVPAETTETTETTETAQPQETTAENDSPSAENEEQEPEQEHDSWLEEPEDTSVPDEAELKEIESENQNHHSLEYDYWEKNFYPALDDPEYRPVEKARLTWKIKGVRGTKENPNRVKIMRSPPAFVGGYWWTIKFFPRGNNVGSLSAYIECSSTPPKPDSTLPETEFKVLRGPADAKLDASTPDLDMKFARTEDPDAWSEAFKSQYPAAANASEAATPETWRVSAQIGVIVYNPDEPRTGFMQSSCHQFNPHNLDWGWTNFHGPWDQIHRRQRGQHQALLRNDTLAFDAYIQIFDDPTRSLWWHPSDAEQTWDSLGLTGYRPLGDSVINHSADVAGLATWLHIAPFCKIIQNANVLEHLSNCDVKPKPLCDALQKFLWKLRQRSQSLDFVDTDNITTTLRNLHEGSSDVCEFWERLRRSLELELAGTNAVKELAELFDSPSLDSLQPGDTQQDTIHTIPKDFNSRIFVPADQAKTTAEAFNWYLGAKPGKWALPPVLHLELGRQTLDKVARQWRLLYNRVDLDEELDLSQHLVEGQSGKYVLYGYIVHRGRRTSGKFFSILRPGGPGTKWLAFDDGSDNRVECLTRKTALGPHLGLEDSETPDHKTGHDVAIAVMYIRSDVVKDYLPGPQGPWEVSEELKEYYESGRVSLPKKTDDGNADEEDVQVEVYSLQKHDQLPSLFDTYDLMSQAKAANSVMYLSVPRSTNLADVRKKIATWATARAETGVSPENVRLWQIGHTRDRYGPTLAFIRISDLTATLDIPHNPVRYWLQIVSDADAKYFAMNDPAPIVVNTKPEEAVVEQAASETSDDAQVIPTSESAEPSSSRVALQESPIAESTDPAPMSTEPSSTPSSNNEATENSAQAVVETAQIEVLLESAESAEATVVVSNAIPSSVSTDTASAVEPTVEATESPTQAPEVSAQSEVQATSVQQEAIPSSEDRAVTTATNPVAVSIGNSDNATAEGASEVPDNTNSSDSAPPDETASDENDAVIAAIIAGDLQQLEEAQENQSSDTPAQESEATQTSTTEGQNNASAEDNELEAPVEPEVVLPVDHVYYYIQLFDIETQTLKVVGSFFSQKEETIKSAIRKHLEWPATKDFQVWQRIDGTTVITLASAETFDISPPDGTCFIVGDKLNKEKRAKLNEAGLFANPDPLVRYIWAASRNHPVQAFTGTKTIDATFTSEYYSGEIMKGYYHGKGKHISDNAATYTGDYVFSKKHGKGLMEYPIGDTYDGDWFENQCHGQGTFIERKTGNKYVGGYKDGKRHGKGISYWEVADEEMDLCQICFGEEQDALFYDCGHVCACVTCARQVDICPICRKNILNVVKIFRT</sequence>
<dbReference type="InterPro" id="IPR003409">
    <property type="entry name" value="MORN"/>
</dbReference>
<dbReference type="PROSITE" id="PS50089">
    <property type="entry name" value="ZF_RING_2"/>
    <property type="match status" value="1"/>
</dbReference>
<dbReference type="Proteomes" id="UP001610444">
    <property type="component" value="Unassembled WGS sequence"/>
</dbReference>
<dbReference type="PANTHER" id="PTHR43215:SF14">
    <property type="entry name" value="RADIAL SPOKE HEAD 1 HOMOLOG"/>
    <property type="match status" value="1"/>
</dbReference>
<dbReference type="Gene3D" id="2.20.110.10">
    <property type="entry name" value="Histone H3 K4-specific methyltransferase SET7/9 N-terminal domain"/>
    <property type="match status" value="1"/>
</dbReference>
<evidence type="ECO:0000256" key="2">
    <source>
        <dbReference type="ARBA" id="ARBA00022490"/>
    </source>
</evidence>
<comment type="subcellular location">
    <subcellularLocation>
        <location evidence="1">Cytoplasm</location>
    </subcellularLocation>
</comment>
<feature type="compositionally biased region" description="Polar residues" evidence="5">
    <location>
        <begin position="960"/>
        <end position="973"/>
    </location>
</feature>
<feature type="domain" description="MATH" evidence="7">
    <location>
        <begin position="242"/>
        <end position="437"/>
    </location>
</feature>
<dbReference type="GeneID" id="98165254"/>
<keyword evidence="2" id="KW-0963">Cytoplasm</keyword>
<dbReference type="PANTHER" id="PTHR43215">
    <property type="entry name" value="RADIAL SPOKE HEAD 1 HOMOLOG"/>
    <property type="match status" value="1"/>
</dbReference>
<dbReference type="Gene3D" id="2.60.210.10">
    <property type="entry name" value="Apoptosis, Tumor Necrosis Factor Receptor Associated Protein 2, Chain A"/>
    <property type="match status" value="1"/>
</dbReference>
<accession>A0ABR4KBX3</accession>
<feature type="compositionally biased region" description="Low complexity" evidence="5">
    <location>
        <begin position="987"/>
        <end position="1008"/>
    </location>
</feature>
<dbReference type="SUPFAM" id="SSF54001">
    <property type="entry name" value="Cysteine proteinases"/>
    <property type="match status" value="1"/>
</dbReference>
<dbReference type="InterPro" id="IPR001394">
    <property type="entry name" value="Peptidase_C19_UCH"/>
</dbReference>
<dbReference type="InterPro" id="IPR001841">
    <property type="entry name" value="Znf_RING"/>
</dbReference>
<feature type="compositionally biased region" description="Acidic residues" evidence="5">
    <location>
        <begin position="192"/>
        <end position="201"/>
    </location>
</feature>
<feature type="compositionally biased region" description="Low complexity" evidence="5">
    <location>
        <begin position="139"/>
        <end position="171"/>
    </location>
</feature>
<dbReference type="Gene3D" id="3.90.70.10">
    <property type="entry name" value="Cysteine proteinases"/>
    <property type="match status" value="1"/>
</dbReference>
<feature type="compositionally biased region" description="Polar residues" evidence="5">
    <location>
        <begin position="1055"/>
        <end position="1081"/>
    </location>
</feature>
<dbReference type="Pfam" id="PF02493">
    <property type="entry name" value="MORN"/>
    <property type="match status" value="4"/>
</dbReference>
<feature type="region of interest" description="Disordered" evidence="5">
    <location>
        <begin position="946"/>
        <end position="1009"/>
    </location>
</feature>
<name>A0ABR4KBX3_9EURO</name>
<evidence type="ECO:0000259" key="6">
    <source>
        <dbReference type="PROSITE" id="PS50089"/>
    </source>
</evidence>
<evidence type="ECO:0000256" key="3">
    <source>
        <dbReference type="ARBA" id="ARBA00022737"/>
    </source>
</evidence>
<evidence type="ECO:0000256" key="5">
    <source>
        <dbReference type="SAM" id="MobiDB-lite"/>
    </source>
</evidence>
<dbReference type="InterPro" id="IPR008974">
    <property type="entry name" value="TRAF-like"/>
</dbReference>
<keyword evidence="4" id="KW-0479">Metal-binding</keyword>
<organism evidence="8 9">
    <name type="scientific">Aspergillus pseudodeflectus</name>
    <dbReference type="NCBI Taxonomy" id="176178"/>
    <lineage>
        <taxon>Eukaryota</taxon>
        <taxon>Fungi</taxon>
        <taxon>Dikarya</taxon>
        <taxon>Ascomycota</taxon>
        <taxon>Pezizomycotina</taxon>
        <taxon>Eurotiomycetes</taxon>
        <taxon>Eurotiomycetidae</taxon>
        <taxon>Eurotiales</taxon>
        <taxon>Aspergillaceae</taxon>
        <taxon>Aspergillus</taxon>
        <taxon>Aspergillus subgen. Nidulantes</taxon>
    </lineage>
</organism>
<proteinExistence type="predicted"/>
<dbReference type="SUPFAM" id="SSF82185">
    <property type="entry name" value="Histone H3 K4-specific methyltransferase SET7/9 N-terminal domain"/>
    <property type="match status" value="1"/>
</dbReference>
<evidence type="ECO:0000259" key="7">
    <source>
        <dbReference type="PROSITE" id="PS50144"/>
    </source>
</evidence>
<dbReference type="RefSeq" id="XP_070899013.1">
    <property type="nucleotide sequence ID" value="XM_071050090.1"/>
</dbReference>
<dbReference type="SUPFAM" id="SSF57850">
    <property type="entry name" value="RING/U-box"/>
    <property type="match status" value="1"/>
</dbReference>
<dbReference type="SUPFAM" id="SSF49599">
    <property type="entry name" value="TRAF domain-like"/>
    <property type="match status" value="1"/>
</dbReference>
<feature type="domain" description="RING-type" evidence="6">
    <location>
        <begin position="1429"/>
        <end position="1464"/>
    </location>
</feature>
<dbReference type="InterPro" id="IPR013083">
    <property type="entry name" value="Znf_RING/FYVE/PHD"/>
</dbReference>
<dbReference type="Gene3D" id="3.30.40.10">
    <property type="entry name" value="Zinc/RING finger domain, C3HC4 (zinc finger)"/>
    <property type="match status" value="1"/>
</dbReference>
<evidence type="ECO:0008006" key="10">
    <source>
        <dbReference type="Google" id="ProtNLM"/>
    </source>
</evidence>
<dbReference type="SMART" id="SM00698">
    <property type="entry name" value="MORN"/>
    <property type="match status" value="3"/>
</dbReference>
<feature type="compositionally biased region" description="Polar residues" evidence="5">
    <location>
        <begin position="1090"/>
        <end position="1106"/>
    </location>
</feature>
<dbReference type="InterPro" id="IPR038765">
    <property type="entry name" value="Papain-like_cys_pep_sf"/>
</dbReference>
<gene>
    <name evidence="8" type="ORF">BJX68DRAFT_96383</name>
</gene>
<protein>
    <recommendedName>
        <fullName evidence="10">MATH and UCH domain protein</fullName>
    </recommendedName>
</protein>
<feature type="compositionally biased region" description="Polar residues" evidence="5">
    <location>
        <begin position="29"/>
        <end position="42"/>
    </location>
</feature>
<evidence type="ECO:0000313" key="9">
    <source>
        <dbReference type="Proteomes" id="UP001610444"/>
    </source>
</evidence>
<feature type="compositionally biased region" description="Low complexity" evidence="5">
    <location>
        <begin position="1162"/>
        <end position="1174"/>
    </location>
</feature>
<dbReference type="PROSITE" id="PS50144">
    <property type="entry name" value="MATH"/>
    <property type="match status" value="1"/>
</dbReference>
<keyword evidence="3" id="KW-0677">Repeat</keyword>
<feature type="region of interest" description="Disordered" evidence="5">
    <location>
        <begin position="1151"/>
        <end position="1190"/>
    </location>
</feature>
<dbReference type="Pfam" id="PF13920">
    <property type="entry name" value="zf-C3HC4_3"/>
    <property type="match status" value="1"/>
</dbReference>
<dbReference type="EMBL" id="JBFXLR010000022">
    <property type="protein sequence ID" value="KAL2849788.1"/>
    <property type="molecule type" value="Genomic_DNA"/>
</dbReference>
<reference evidence="8 9" key="1">
    <citation type="submission" date="2024-07" db="EMBL/GenBank/DDBJ databases">
        <title>Section-level genome sequencing and comparative genomics of Aspergillus sections Usti and Cavernicolus.</title>
        <authorList>
            <consortium name="Lawrence Berkeley National Laboratory"/>
            <person name="Nybo J.L."/>
            <person name="Vesth T.C."/>
            <person name="Theobald S."/>
            <person name="Frisvad J.C."/>
            <person name="Larsen T.O."/>
            <person name="Kjaerboelling I."/>
            <person name="Rothschild-Mancinelli K."/>
            <person name="Lyhne E.K."/>
            <person name="Kogle M.E."/>
            <person name="Barry K."/>
            <person name="Clum A."/>
            <person name="Na H."/>
            <person name="Ledsgaard L."/>
            <person name="Lin J."/>
            <person name="Lipzen A."/>
            <person name="Kuo A."/>
            <person name="Riley R."/>
            <person name="Mondo S."/>
            <person name="LaButti K."/>
            <person name="Haridas S."/>
            <person name="Pangalinan J."/>
            <person name="Salamov A.A."/>
            <person name="Simmons B.A."/>
            <person name="Magnuson J.K."/>
            <person name="Chen J."/>
            <person name="Drula E."/>
            <person name="Henrissat B."/>
            <person name="Wiebenga A."/>
            <person name="Lubbers R.J."/>
            <person name="Gomes A.C."/>
            <person name="Macurrencykelacurrency M.R."/>
            <person name="Stajich J."/>
            <person name="Grigoriev I.V."/>
            <person name="Mortensen U.H."/>
            <person name="De vries R.P."/>
            <person name="Baker S.E."/>
            <person name="Andersen M.R."/>
        </authorList>
    </citation>
    <scope>NUCLEOTIDE SEQUENCE [LARGE SCALE GENOMIC DNA]</scope>
    <source>
        <strain evidence="8 9">CBS 756.74</strain>
    </source>
</reference>
<evidence type="ECO:0000313" key="8">
    <source>
        <dbReference type="EMBL" id="KAL2849788.1"/>
    </source>
</evidence>
<feature type="region of interest" description="Disordered" evidence="5">
    <location>
        <begin position="1"/>
        <end position="201"/>
    </location>
</feature>
<feature type="compositionally biased region" description="Polar residues" evidence="5">
    <location>
        <begin position="65"/>
        <end position="75"/>
    </location>
</feature>
<evidence type="ECO:0000256" key="1">
    <source>
        <dbReference type="ARBA" id="ARBA00004496"/>
    </source>
</evidence>
<dbReference type="InterPro" id="IPR002083">
    <property type="entry name" value="MATH/TRAF_dom"/>
</dbReference>
<keyword evidence="9" id="KW-1185">Reference proteome</keyword>
<feature type="compositionally biased region" description="Low complexity" evidence="5">
    <location>
        <begin position="95"/>
        <end position="115"/>
    </location>
</feature>
<keyword evidence="4" id="KW-0863">Zinc-finger</keyword>
<dbReference type="Pfam" id="PF00443">
    <property type="entry name" value="UCH"/>
    <property type="match status" value="1"/>
</dbReference>
<comment type="caution">
    <text evidence="8">The sequence shown here is derived from an EMBL/GenBank/DDBJ whole genome shotgun (WGS) entry which is preliminary data.</text>
</comment>
<evidence type="ECO:0000256" key="4">
    <source>
        <dbReference type="PROSITE-ProRule" id="PRU00175"/>
    </source>
</evidence>